<feature type="domain" description="DHFR" evidence="7">
    <location>
        <begin position="1"/>
        <end position="140"/>
    </location>
</feature>
<evidence type="ECO:0000256" key="2">
    <source>
        <dbReference type="ARBA" id="ARBA00009539"/>
    </source>
</evidence>
<dbReference type="PRINTS" id="PR00070">
    <property type="entry name" value="DHFR"/>
</dbReference>
<dbReference type="Gene3D" id="3.40.430.10">
    <property type="entry name" value="Dihydrofolate Reductase, subunit A"/>
    <property type="match status" value="1"/>
</dbReference>
<dbReference type="GO" id="GO:0006730">
    <property type="term" value="P:one-carbon metabolic process"/>
    <property type="evidence" value="ECO:0007669"/>
    <property type="project" value="UniProtKB-KW"/>
</dbReference>
<keyword evidence="6" id="KW-0560">Oxidoreductase</keyword>
<comment type="pathway">
    <text evidence="1">Cofactor biosynthesis; tetrahydrofolate biosynthesis; 5,6,7,8-tetrahydrofolate from 7,8-dihydrofolate: step 1/1.</text>
</comment>
<evidence type="ECO:0000259" key="7">
    <source>
        <dbReference type="PROSITE" id="PS51330"/>
    </source>
</evidence>
<evidence type="ECO:0000256" key="6">
    <source>
        <dbReference type="ARBA" id="ARBA00023002"/>
    </source>
</evidence>
<dbReference type="InterPro" id="IPR012259">
    <property type="entry name" value="DHFR"/>
</dbReference>
<dbReference type="GO" id="GO:0005829">
    <property type="term" value="C:cytosol"/>
    <property type="evidence" value="ECO:0007669"/>
    <property type="project" value="TreeGrafter"/>
</dbReference>
<protein>
    <recommendedName>
        <fullName evidence="3">dihydrofolate reductase</fullName>
        <ecNumber evidence="3">1.5.1.3</ecNumber>
    </recommendedName>
</protein>
<dbReference type="EC" id="1.5.1.3" evidence="3"/>
<organism evidence="8 9">
    <name type="scientific">Candidatus Choladousia intestinavium</name>
    <dbReference type="NCBI Taxonomy" id="2840727"/>
    <lineage>
        <taxon>Bacteria</taxon>
        <taxon>Bacillati</taxon>
        <taxon>Bacillota</taxon>
        <taxon>Clostridia</taxon>
        <taxon>Lachnospirales</taxon>
        <taxon>Lachnospiraceae</taxon>
        <taxon>Lachnospiraceae incertae sedis</taxon>
        <taxon>Candidatus Choladousia</taxon>
    </lineage>
</organism>
<dbReference type="EMBL" id="DVGK01000027">
    <property type="protein sequence ID" value="HIR12622.1"/>
    <property type="molecule type" value="Genomic_DNA"/>
</dbReference>
<keyword evidence="5" id="KW-0521">NADP</keyword>
<dbReference type="GO" id="GO:0004146">
    <property type="term" value="F:dihydrofolate reductase activity"/>
    <property type="evidence" value="ECO:0007669"/>
    <property type="project" value="UniProtKB-EC"/>
</dbReference>
<dbReference type="CDD" id="cd00209">
    <property type="entry name" value="DHFR"/>
    <property type="match status" value="1"/>
</dbReference>
<dbReference type="InterPro" id="IPR024072">
    <property type="entry name" value="DHFR-like_dom_sf"/>
</dbReference>
<comment type="similarity">
    <text evidence="2">Belongs to the dihydrofolate reductase family.</text>
</comment>
<sequence length="146" mass="17020">QIPSDQKFFREETMGKILVMGRKTLESLPGGKPLPGRTTFVLTKNPAYLVKGAQVFHTAEELLKELQKYPGEDVYVTGGESIYRQMLPYCDTAHITKIYQKYQADTYCPNLDSMEEWVITADSEERTYFDIEYRFLKYERRRPSGK</sequence>
<comment type="caution">
    <text evidence="8">The sequence shown here is derived from an EMBL/GenBank/DDBJ whole genome shotgun (WGS) entry which is preliminary data.</text>
</comment>
<evidence type="ECO:0000313" key="9">
    <source>
        <dbReference type="Proteomes" id="UP000886757"/>
    </source>
</evidence>
<dbReference type="GO" id="GO:0046452">
    <property type="term" value="P:dihydrofolate metabolic process"/>
    <property type="evidence" value="ECO:0007669"/>
    <property type="project" value="TreeGrafter"/>
</dbReference>
<dbReference type="InterPro" id="IPR001796">
    <property type="entry name" value="DHFR_dom"/>
</dbReference>
<reference evidence="8" key="2">
    <citation type="journal article" date="2021" name="PeerJ">
        <title>Extensive microbial diversity within the chicken gut microbiome revealed by metagenomics and culture.</title>
        <authorList>
            <person name="Gilroy R."/>
            <person name="Ravi A."/>
            <person name="Getino M."/>
            <person name="Pursley I."/>
            <person name="Horton D.L."/>
            <person name="Alikhan N.F."/>
            <person name="Baker D."/>
            <person name="Gharbi K."/>
            <person name="Hall N."/>
            <person name="Watson M."/>
            <person name="Adriaenssens E.M."/>
            <person name="Foster-Nyarko E."/>
            <person name="Jarju S."/>
            <person name="Secka A."/>
            <person name="Antonio M."/>
            <person name="Oren A."/>
            <person name="Chaudhuri R.R."/>
            <person name="La Ragione R."/>
            <person name="Hildebrand F."/>
            <person name="Pallen M.J."/>
        </authorList>
    </citation>
    <scope>NUCLEOTIDE SEQUENCE</scope>
    <source>
        <strain evidence="8">ChiSjej4B22-8148</strain>
    </source>
</reference>
<dbReference type="GO" id="GO:0046655">
    <property type="term" value="P:folic acid metabolic process"/>
    <property type="evidence" value="ECO:0007669"/>
    <property type="project" value="TreeGrafter"/>
</dbReference>
<gene>
    <name evidence="8" type="ORF">IAB31_01715</name>
</gene>
<name>A0A9D1AC25_9FIRM</name>
<dbReference type="SUPFAM" id="SSF53597">
    <property type="entry name" value="Dihydrofolate reductase-like"/>
    <property type="match status" value="1"/>
</dbReference>
<evidence type="ECO:0000256" key="5">
    <source>
        <dbReference type="ARBA" id="ARBA00022857"/>
    </source>
</evidence>
<evidence type="ECO:0000256" key="3">
    <source>
        <dbReference type="ARBA" id="ARBA00012856"/>
    </source>
</evidence>
<evidence type="ECO:0000256" key="4">
    <source>
        <dbReference type="ARBA" id="ARBA00022563"/>
    </source>
</evidence>
<proteinExistence type="inferred from homology"/>
<dbReference type="Proteomes" id="UP000886757">
    <property type="component" value="Unassembled WGS sequence"/>
</dbReference>
<evidence type="ECO:0000256" key="1">
    <source>
        <dbReference type="ARBA" id="ARBA00004903"/>
    </source>
</evidence>
<dbReference type="AlphaFoldDB" id="A0A9D1AC25"/>
<dbReference type="PROSITE" id="PS51330">
    <property type="entry name" value="DHFR_2"/>
    <property type="match status" value="1"/>
</dbReference>
<dbReference type="GO" id="GO:0046654">
    <property type="term" value="P:tetrahydrofolate biosynthetic process"/>
    <property type="evidence" value="ECO:0007669"/>
    <property type="project" value="InterPro"/>
</dbReference>
<dbReference type="PANTHER" id="PTHR48069:SF3">
    <property type="entry name" value="DIHYDROFOLATE REDUCTASE"/>
    <property type="match status" value="1"/>
</dbReference>
<dbReference type="Pfam" id="PF00186">
    <property type="entry name" value="DHFR_1"/>
    <property type="match status" value="1"/>
</dbReference>
<dbReference type="PANTHER" id="PTHR48069">
    <property type="entry name" value="DIHYDROFOLATE REDUCTASE"/>
    <property type="match status" value="1"/>
</dbReference>
<accession>A0A9D1AC25</accession>
<feature type="non-terminal residue" evidence="8">
    <location>
        <position position="1"/>
    </location>
</feature>
<dbReference type="GO" id="GO:0050661">
    <property type="term" value="F:NADP binding"/>
    <property type="evidence" value="ECO:0007669"/>
    <property type="project" value="InterPro"/>
</dbReference>
<reference evidence="8" key="1">
    <citation type="submission" date="2020-10" db="EMBL/GenBank/DDBJ databases">
        <authorList>
            <person name="Gilroy R."/>
        </authorList>
    </citation>
    <scope>NUCLEOTIDE SEQUENCE</scope>
    <source>
        <strain evidence="8">ChiSjej4B22-8148</strain>
    </source>
</reference>
<evidence type="ECO:0000313" key="8">
    <source>
        <dbReference type="EMBL" id="HIR12622.1"/>
    </source>
</evidence>
<keyword evidence="4" id="KW-0554">One-carbon metabolism</keyword>